<comment type="caution">
    <text evidence="4">The sequence shown here is derived from an EMBL/GenBank/DDBJ whole genome shotgun (WGS) entry which is preliminary data.</text>
</comment>
<keyword evidence="3" id="KW-0812">Transmembrane</keyword>
<organism evidence="4 5">
    <name type="scientific">Mesorhizobium denitrificans</name>
    <dbReference type="NCBI Taxonomy" id="2294114"/>
    <lineage>
        <taxon>Bacteria</taxon>
        <taxon>Pseudomonadati</taxon>
        <taxon>Pseudomonadota</taxon>
        <taxon>Alphaproteobacteria</taxon>
        <taxon>Hyphomicrobiales</taxon>
        <taxon>Phyllobacteriaceae</taxon>
        <taxon>Mesorhizobium</taxon>
    </lineage>
</organism>
<proteinExistence type="predicted"/>
<dbReference type="EMBL" id="QURN01000006">
    <property type="protein sequence ID" value="RFC68005.1"/>
    <property type="molecule type" value="Genomic_DNA"/>
</dbReference>
<dbReference type="Pfam" id="PF13779">
    <property type="entry name" value="DUF4175"/>
    <property type="match status" value="1"/>
</dbReference>
<feature type="compositionally biased region" description="Basic and acidic residues" evidence="2">
    <location>
        <begin position="786"/>
        <end position="815"/>
    </location>
</feature>
<evidence type="ECO:0000256" key="1">
    <source>
        <dbReference type="SAM" id="Coils"/>
    </source>
</evidence>
<keyword evidence="3" id="KW-1133">Transmembrane helix</keyword>
<keyword evidence="3" id="KW-0472">Membrane</keyword>
<dbReference type="AlphaFoldDB" id="A0A371XFJ3"/>
<dbReference type="RefSeq" id="WP_116623840.1">
    <property type="nucleotide sequence ID" value="NZ_QURN01000006.1"/>
</dbReference>
<dbReference type="NCBIfam" id="TIGR02302">
    <property type="entry name" value="aProt_lowcomp"/>
    <property type="match status" value="1"/>
</dbReference>
<name>A0A371XFJ3_9HYPH</name>
<sequence length="849" mass="94001">MTIEPTKTTQDTKALRSLRGSRLAVRASIIIERLWPLVLPLLLVLALFLAASWFGLFRGVQEQIRLGLLSIFALSGLGALTLLRRFRFPTTTEVDRRVEAANQLKHTPVQVQFEQPGGKADSFGDALWREHQKRMADKLRNLGGDMPRPRVPERDPWALRSIAALLVATAFAYSYGSTGGRLSDAFQPGAGVVTIPPRVDAWITPPGYTGKAPIFLTSEAHRDTKSFTVPAGSELVLRVTGGSGNEAFGYVTPAGERIIDPKGEQPGAAKDPAVAKSANRQFVMKVRENGSAHLRNGEAELTQWDFTVIPDNPPTIHFSGEPTQALNGTLELHYEITDDYGATAAQANFALADAAELQAKPLYEKPELKLVLPRKGAKPATAKTSRDLTEHVWAGSKVRLTLQATDAAGQTALSETKEFILPERPFTNPLAKAVIEQRKIFSLDANRKKDALDLIDAITLRPEDTFDVPAQFLGLSVGRSMLDHAENDDQMREASSYFWDLALGIENVDLSDAEKRLKQAREALKQALERGASDQEIEKLMKELRQAMSEYLREFAERAQQNPNMQAQPSDRMLREQDLQKMLDEIEKQAKSGNRDAAEDLLAQLDDMMNNLQAAKPQQGQNGQQSEMRQQMNKLGEIMRRQQEMMNETHRLDQRQQQQSEQGDPGQQGEQGQQGQNGERPMTPEEFADAMKQLQEGQGKLQSELEKLTEGLKGMGIKPGEGFGEAGKQMGEAQGALGQSEGERATGHQGQALEALRRGAQDMMQQMQQAMQGDQGDGQEGGRQQSSDRDPLGRPRATRGPDDGDTTRVPDEIDAQRARQILEAIRKRLGNALSPELERSYLERLLEMK</sequence>
<evidence type="ECO:0000256" key="3">
    <source>
        <dbReference type="SAM" id="Phobius"/>
    </source>
</evidence>
<protein>
    <submittedName>
        <fullName evidence="4">TIGR02302 family protein</fullName>
    </submittedName>
</protein>
<keyword evidence="1" id="KW-0175">Coiled coil</keyword>
<keyword evidence="5" id="KW-1185">Reference proteome</keyword>
<dbReference type="Proteomes" id="UP000262379">
    <property type="component" value="Unassembled WGS sequence"/>
</dbReference>
<feature type="transmembrane region" description="Helical" evidence="3">
    <location>
        <begin position="157"/>
        <end position="176"/>
    </location>
</feature>
<reference evidence="5" key="1">
    <citation type="submission" date="2018-08" db="EMBL/GenBank/DDBJ databases">
        <authorList>
            <person name="Im W.T."/>
        </authorList>
    </citation>
    <scope>NUCLEOTIDE SEQUENCE [LARGE SCALE GENOMIC DNA]</scope>
    <source>
        <strain evidence="5">LA-28</strain>
    </source>
</reference>
<feature type="region of interest" description="Disordered" evidence="2">
    <location>
        <begin position="647"/>
        <end position="815"/>
    </location>
</feature>
<feature type="transmembrane region" description="Helical" evidence="3">
    <location>
        <begin position="34"/>
        <end position="57"/>
    </location>
</feature>
<feature type="compositionally biased region" description="Gly residues" evidence="2">
    <location>
        <begin position="713"/>
        <end position="725"/>
    </location>
</feature>
<evidence type="ECO:0000313" key="5">
    <source>
        <dbReference type="Proteomes" id="UP000262379"/>
    </source>
</evidence>
<accession>A0A371XFJ3</accession>
<evidence type="ECO:0000313" key="4">
    <source>
        <dbReference type="EMBL" id="RFC68005.1"/>
    </source>
</evidence>
<evidence type="ECO:0000256" key="2">
    <source>
        <dbReference type="SAM" id="MobiDB-lite"/>
    </source>
</evidence>
<feature type="transmembrane region" description="Helical" evidence="3">
    <location>
        <begin position="63"/>
        <end position="83"/>
    </location>
</feature>
<feature type="compositionally biased region" description="Low complexity" evidence="2">
    <location>
        <begin position="655"/>
        <end position="679"/>
    </location>
</feature>
<dbReference type="InterPro" id="IPR012683">
    <property type="entry name" value="CHP02302_TM"/>
</dbReference>
<feature type="compositionally biased region" description="Low complexity" evidence="2">
    <location>
        <begin position="761"/>
        <end position="774"/>
    </location>
</feature>
<feature type="coiled-coil region" evidence="1">
    <location>
        <begin position="507"/>
        <end position="615"/>
    </location>
</feature>
<gene>
    <name evidence="4" type="ORF">DY251_10070</name>
</gene>